<reference evidence="1" key="1">
    <citation type="submission" date="2022-05" db="EMBL/GenBank/DDBJ databases">
        <authorList>
            <person name="Colautti A."/>
            <person name="Iacumin L."/>
        </authorList>
    </citation>
    <scope>NUCLEOTIDE SEQUENCE</scope>
    <source>
        <strain evidence="1">DSM 30747</strain>
    </source>
</reference>
<organism evidence="1 2">
    <name type="scientific">Psychrobacillus psychrodurans</name>
    <dbReference type="NCBI Taxonomy" id="126157"/>
    <lineage>
        <taxon>Bacteria</taxon>
        <taxon>Bacillati</taxon>
        <taxon>Bacillota</taxon>
        <taxon>Bacilli</taxon>
        <taxon>Bacillales</taxon>
        <taxon>Bacillaceae</taxon>
        <taxon>Psychrobacillus</taxon>
    </lineage>
</organism>
<dbReference type="Proteomes" id="UP001152172">
    <property type="component" value="Unassembled WGS sequence"/>
</dbReference>
<dbReference type="RefSeq" id="WP_269923042.1">
    <property type="nucleotide sequence ID" value="NZ_JAMKBI010000015.1"/>
</dbReference>
<accession>A0A9X3RAZ2</accession>
<protein>
    <recommendedName>
        <fullName evidence="3">YjcQ protein</fullName>
    </recommendedName>
</protein>
<proteinExistence type="predicted"/>
<gene>
    <name evidence="1" type="ORF">M9R61_17000</name>
</gene>
<dbReference type="SUPFAM" id="SSF46785">
    <property type="entry name" value="Winged helix' DNA-binding domain"/>
    <property type="match status" value="1"/>
</dbReference>
<evidence type="ECO:0000313" key="2">
    <source>
        <dbReference type="Proteomes" id="UP001152172"/>
    </source>
</evidence>
<evidence type="ECO:0000313" key="1">
    <source>
        <dbReference type="EMBL" id="MCZ8535005.1"/>
    </source>
</evidence>
<dbReference type="InterPro" id="IPR036390">
    <property type="entry name" value="WH_DNA-bd_sf"/>
</dbReference>
<dbReference type="EMBL" id="JAMKBI010000015">
    <property type="protein sequence ID" value="MCZ8535005.1"/>
    <property type="molecule type" value="Genomic_DNA"/>
</dbReference>
<sequence length="103" mass="12152">MRVGYSVLKEINEKNFTPCASDYGLTQREFENFVLFLEHKGFLERVLRVDDSFSLNPARLTKKGIKLLEDNNQYIETYPQKRSELKVWIQVDKELYSNGAEEE</sequence>
<keyword evidence="2" id="KW-1185">Reference proteome</keyword>
<evidence type="ECO:0008006" key="3">
    <source>
        <dbReference type="Google" id="ProtNLM"/>
    </source>
</evidence>
<comment type="caution">
    <text evidence="1">The sequence shown here is derived from an EMBL/GenBank/DDBJ whole genome shotgun (WGS) entry which is preliminary data.</text>
</comment>
<dbReference type="AlphaFoldDB" id="A0A9X3RAZ2"/>
<dbReference type="Gene3D" id="1.10.10.10">
    <property type="entry name" value="Winged helix-like DNA-binding domain superfamily/Winged helix DNA-binding domain"/>
    <property type="match status" value="1"/>
</dbReference>
<name>A0A9X3RAZ2_9BACI</name>
<dbReference type="InterPro" id="IPR036388">
    <property type="entry name" value="WH-like_DNA-bd_sf"/>
</dbReference>